<accession>D2RJ68</accession>
<dbReference type="AlphaFoldDB" id="D2RJ68"/>
<dbReference type="STRING" id="591001.Acfer_0728"/>
<dbReference type="Proteomes" id="UP000001902">
    <property type="component" value="Chromosome"/>
</dbReference>
<name>D2RJ68_ACIFV</name>
<organism evidence="1 2">
    <name type="scientific">Acidaminococcus fermentans (strain ATCC 25085 / DSM 20731 / CCUG 9996 / CIP 106432 / VR4)</name>
    <dbReference type="NCBI Taxonomy" id="591001"/>
    <lineage>
        <taxon>Bacteria</taxon>
        <taxon>Bacillati</taxon>
        <taxon>Bacillota</taxon>
        <taxon>Negativicutes</taxon>
        <taxon>Acidaminococcales</taxon>
        <taxon>Acidaminococcaceae</taxon>
        <taxon>Acidaminococcus</taxon>
    </lineage>
</organism>
<proteinExistence type="predicted"/>
<dbReference type="EMBL" id="CP001859">
    <property type="protein sequence ID" value="ADB47120.1"/>
    <property type="molecule type" value="Genomic_DNA"/>
</dbReference>
<sequence>MGIHSGSQKILDLGKENLKRQKLYKESMGNFYMVIDTRPYMRAMQYYFELLESCCMIQQAITVAREMLKLNRNDNQGIRFYLMALHVYSEDEFNASKLIQENKGEENRCFFAMSMALLKFRQGKWKEAQVILERLKTQYNGFQNFLRDAAAGGNVFYEGANMNYYQPFTRSELITMVLDFHFLWDGAQEFFHWAKTVMSPAKKRRGKKNSAE</sequence>
<gene>
    <name evidence="1" type="ordered locus">Acfer_0728</name>
</gene>
<keyword evidence="2" id="KW-1185">Reference proteome</keyword>
<evidence type="ECO:0000313" key="1">
    <source>
        <dbReference type="EMBL" id="ADB47120.1"/>
    </source>
</evidence>
<evidence type="ECO:0008006" key="3">
    <source>
        <dbReference type="Google" id="ProtNLM"/>
    </source>
</evidence>
<evidence type="ECO:0000313" key="2">
    <source>
        <dbReference type="Proteomes" id="UP000001902"/>
    </source>
</evidence>
<protein>
    <recommendedName>
        <fullName evidence="3">Tetratricopeptide repeat protein</fullName>
    </recommendedName>
</protein>
<reference evidence="1 2" key="1">
    <citation type="journal article" date="2010" name="Stand. Genomic Sci.">
        <title>Complete genome sequence of Acidaminococcus fermentans type strain (VR4).</title>
        <authorList>
            <person name="Chang Y.J."/>
            <person name="Pukall R."/>
            <person name="Saunders E."/>
            <person name="Lapidus A."/>
            <person name="Copeland A."/>
            <person name="Nolan M."/>
            <person name="Glavina Del Rio T."/>
            <person name="Lucas S."/>
            <person name="Chen F."/>
            <person name="Tice H."/>
            <person name="Cheng J.F."/>
            <person name="Han C."/>
            <person name="Detter J.C."/>
            <person name="Bruce D."/>
            <person name="Goodwin L."/>
            <person name="Pitluck S."/>
            <person name="Mikhailova N."/>
            <person name="Liolios K."/>
            <person name="Pati A."/>
            <person name="Ivanova N."/>
            <person name="Mavromatis K."/>
            <person name="Chen A."/>
            <person name="Palaniappan K."/>
            <person name="Land M."/>
            <person name="Hauser L."/>
            <person name="Jeffries C.D."/>
            <person name="Brettin T."/>
            <person name="Rohde M."/>
            <person name="Goker M."/>
            <person name="Bristow J."/>
            <person name="Eisen J.A."/>
            <person name="Markowitz V."/>
            <person name="Hugenholtz P."/>
            <person name="Kyrpides N.C."/>
            <person name="Klenk H.P."/>
        </authorList>
    </citation>
    <scope>NUCLEOTIDE SEQUENCE [LARGE SCALE GENOMIC DNA]</scope>
    <source>
        <strain evidence="2">ATCC 25085 / DSM 20731 / CCUG 9996 / CIP 106432 / VR4</strain>
    </source>
</reference>
<dbReference type="eggNOG" id="COG0457">
    <property type="taxonomic scope" value="Bacteria"/>
</dbReference>
<dbReference type="HOGENOM" id="CLU_1297574_0_0_9"/>
<dbReference type="KEGG" id="afn:Acfer_0728"/>